<dbReference type="Proteomes" id="UP000247498">
    <property type="component" value="Unassembled WGS sequence"/>
</dbReference>
<gene>
    <name evidence="2" type="ORF">Rsub_03283</name>
</gene>
<protein>
    <submittedName>
        <fullName evidence="2">Uncharacterized protein</fullName>
    </submittedName>
</protein>
<keyword evidence="3" id="KW-1185">Reference proteome</keyword>
<reference evidence="2 3" key="1">
    <citation type="journal article" date="2018" name="Sci. Rep.">
        <title>Raphidocelis subcapitata (=Pseudokirchneriella subcapitata) provides an insight into genome evolution and environmental adaptations in the Sphaeropleales.</title>
        <authorList>
            <person name="Suzuki S."/>
            <person name="Yamaguchi H."/>
            <person name="Nakajima N."/>
            <person name="Kawachi M."/>
        </authorList>
    </citation>
    <scope>NUCLEOTIDE SEQUENCE [LARGE SCALE GENOMIC DNA]</scope>
    <source>
        <strain evidence="2 3">NIES-35</strain>
    </source>
</reference>
<evidence type="ECO:0000256" key="1">
    <source>
        <dbReference type="SAM" id="MobiDB-lite"/>
    </source>
</evidence>
<name>A0A2V0NX46_9CHLO</name>
<evidence type="ECO:0000313" key="3">
    <source>
        <dbReference type="Proteomes" id="UP000247498"/>
    </source>
</evidence>
<dbReference type="AlphaFoldDB" id="A0A2V0NX46"/>
<comment type="caution">
    <text evidence="2">The sequence shown here is derived from an EMBL/GenBank/DDBJ whole genome shotgun (WGS) entry which is preliminary data.</text>
</comment>
<dbReference type="STRING" id="307507.A0A2V0NX46"/>
<dbReference type="InParanoid" id="A0A2V0NX46"/>
<dbReference type="OrthoDB" id="44749at2759"/>
<proteinExistence type="predicted"/>
<feature type="region of interest" description="Disordered" evidence="1">
    <location>
        <begin position="27"/>
        <end position="66"/>
    </location>
</feature>
<feature type="region of interest" description="Disordered" evidence="1">
    <location>
        <begin position="316"/>
        <end position="340"/>
    </location>
</feature>
<organism evidence="2 3">
    <name type="scientific">Raphidocelis subcapitata</name>
    <dbReference type="NCBI Taxonomy" id="307507"/>
    <lineage>
        <taxon>Eukaryota</taxon>
        <taxon>Viridiplantae</taxon>
        <taxon>Chlorophyta</taxon>
        <taxon>core chlorophytes</taxon>
        <taxon>Chlorophyceae</taxon>
        <taxon>CS clade</taxon>
        <taxon>Sphaeropleales</taxon>
        <taxon>Selenastraceae</taxon>
        <taxon>Raphidocelis</taxon>
    </lineage>
</organism>
<sequence length="403" mass="41921">MACNLRCGASRPPQRAACGAARRRSGCVARAAAHPPPPPPAAGSEDSSGCISGGSHPAATSRSGSSGRRAILVSSAAAALAAVPAARASVAPPQAPTLAGRISGALPLPLPIPIGGPQPVGFPRKTVDQRFAVLLMRSSYDAVDELDFVSMEKFQIQFWKYRQSEVESYALQYKPLTVRAGDLTDPIYFDFISYAQYATISRAMRAPQQVFEERYSCDELAADDDESCAETRTRVVRRPAAFGDDAALPELFFEAAGDRIYTGLVQGFRGEQFGGPPPARRGAPLAELMPGVRSVYKIFADRGYCLSAEVTAAPAPAGGDGEGGEGGEAGAASSSGGGGGSFEVRVTGPANLWGLGALASQAALVANAHDAMAVAAYLRASGRGSSRELELSDTGYTETWTVL</sequence>
<evidence type="ECO:0000313" key="2">
    <source>
        <dbReference type="EMBL" id="GBF90150.1"/>
    </source>
</evidence>
<dbReference type="EMBL" id="BDRX01000015">
    <property type="protein sequence ID" value="GBF90150.1"/>
    <property type="molecule type" value="Genomic_DNA"/>
</dbReference>
<accession>A0A2V0NX46</accession>
<feature type="compositionally biased region" description="Gly residues" evidence="1">
    <location>
        <begin position="318"/>
        <end position="340"/>
    </location>
</feature>